<protein>
    <submittedName>
        <fullName evidence="2">Uncharacterized protein</fullName>
    </submittedName>
</protein>
<dbReference type="AlphaFoldDB" id="A0A6J8EXV8"/>
<dbReference type="Gene3D" id="2.60.120.260">
    <property type="entry name" value="Galactose-binding domain-like"/>
    <property type="match status" value="1"/>
</dbReference>
<dbReference type="OrthoDB" id="6161701at2759"/>
<reference evidence="2 3" key="1">
    <citation type="submission" date="2020-06" db="EMBL/GenBank/DDBJ databases">
        <authorList>
            <person name="Li R."/>
            <person name="Bekaert M."/>
        </authorList>
    </citation>
    <scope>NUCLEOTIDE SEQUENCE [LARGE SCALE GENOMIC DNA]</scope>
    <source>
        <strain evidence="3">wild</strain>
    </source>
</reference>
<feature type="region of interest" description="Disordered" evidence="1">
    <location>
        <begin position="75"/>
        <end position="122"/>
    </location>
</feature>
<accession>A0A6J8EXV8</accession>
<gene>
    <name evidence="2" type="ORF">MCOR_57294</name>
</gene>
<proteinExistence type="predicted"/>
<evidence type="ECO:0000256" key="1">
    <source>
        <dbReference type="SAM" id="MobiDB-lite"/>
    </source>
</evidence>
<dbReference type="Proteomes" id="UP000507470">
    <property type="component" value="Unassembled WGS sequence"/>
</dbReference>
<organism evidence="2 3">
    <name type="scientific">Mytilus coruscus</name>
    <name type="common">Sea mussel</name>
    <dbReference type="NCBI Taxonomy" id="42192"/>
    <lineage>
        <taxon>Eukaryota</taxon>
        <taxon>Metazoa</taxon>
        <taxon>Spiralia</taxon>
        <taxon>Lophotrochozoa</taxon>
        <taxon>Mollusca</taxon>
        <taxon>Bivalvia</taxon>
        <taxon>Autobranchia</taxon>
        <taxon>Pteriomorphia</taxon>
        <taxon>Mytilida</taxon>
        <taxon>Mytiloidea</taxon>
        <taxon>Mytilidae</taxon>
        <taxon>Mytilinae</taxon>
        <taxon>Mytilus</taxon>
    </lineage>
</organism>
<keyword evidence="3" id="KW-1185">Reference proteome</keyword>
<evidence type="ECO:0000313" key="2">
    <source>
        <dbReference type="EMBL" id="CAC5425479.1"/>
    </source>
</evidence>
<evidence type="ECO:0000313" key="3">
    <source>
        <dbReference type="Proteomes" id="UP000507470"/>
    </source>
</evidence>
<sequence>MTTRGHSTVRTTEMTTLGHFTVKTTEMTTPGQSTVTTTEMTTPGHFTVKTTDMTTPGQSTVTTTEMTTPGHFTVKTTEMTTPGQSKVTTTGQSTLGQSEVTTTEMTTPGHSTVISTDMTTPGHSTVITTDMTNNRKSVTTAELITLGQSKVTTTDMTTPGKSSVSTLQITKPGASEVTTMNTTPILVKSQVTSVEPIIPLECLCPCSKVGKGKWDFLRGMNLTLDQIREILKPELDLMKKELSINKSNTSRMRCSKISAPDDRVSATSVGYVGVIFICLITIDYCNACCNDVSLTTVLTRALFKIYGTILAERLSNFSIDAIRPCNNHSGWFDNSITTRCSYEEEATEYVEHTCHQDTIGRYVIIQISKLAEEYLTLCEVEVHGTIVNVSDDDKCMLL</sequence>
<name>A0A6J8EXV8_MYTCO</name>
<dbReference type="EMBL" id="CACVKT020010247">
    <property type="protein sequence ID" value="CAC5425479.1"/>
    <property type="molecule type" value="Genomic_DNA"/>
</dbReference>